<evidence type="ECO:0000256" key="1">
    <source>
        <dbReference type="RuleBase" id="RU369025"/>
    </source>
</evidence>
<keyword evidence="1" id="KW-1003">Cell membrane</keyword>
<feature type="transmembrane region" description="Helical" evidence="1">
    <location>
        <begin position="255"/>
        <end position="276"/>
    </location>
</feature>
<feature type="transmembrane region" description="Helical" evidence="1">
    <location>
        <begin position="74"/>
        <end position="94"/>
    </location>
</feature>
<comment type="subcellular location">
    <subcellularLocation>
        <location evidence="1">Cell inner membrane</location>
        <topology evidence="1">Multi-pass membrane protein</topology>
    </subcellularLocation>
</comment>
<feature type="transmembrane region" description="Helical" evidence="1">
    <location>
        <begin position="351"/>
        <end position="373"/>
    </location>
</feature>
<keyword evidence="1" id="KW-0472">Membrane</keyword>
<proteinExistence type="inferred from homology"/>
<evidence type="ECO:0000256" key="2">
    <source>
        <dbReference type="SAM" id="MobiDB-lite"/>
    </source>
</evidence>
<dbReference type="RefSeq" id="WP_229956551.1">
    <property type="nucleotide sequence ID" value="NZ_BAAAEM010000002.1"/>
</dbReference>
<keyword evidence="1" id="KW-0407">Ion channel</keyword>
<reference evidence="4" key="1">
    <citation type="journal article" date="2019" name="Int. J. Syst. Evol. Microbiol.">
        <title>The Global Catalogue of Microorganisms (GCM) 10K type strain sequencing project: providing services to taxonomists for standard genome sequencing and annotation.</title>
        <authorList>
            <consortium name="The Broad Institute Genomics Platform"/>
            <consortium name="The Broad Institute Genome Sequencing Center for Infectious Disease"/>
            <person name="Wu L."/>
            <person name="Ma J."/>
        </authorList>
    </citation>
    <scope>NUCLEOTIDE SEQUENCE [LARGE SCALE GENOMIC DNA]</scope>
    <source>
        <strain evidence="4">JCM 14162</strain>
    </source>
</reference>
<organism evidence="3 4">
    <name type="scientific">Parasphingorhabdus litoris</name>
    <dbReference type="NCBI Taxonomy" id="394733"/>
    <lineage>
        <taxon>Bacteria</taxon>
        <taxon>Pseudomonadati</taxon>
        <taxon>Pseudomonadota</taxon>
        <taxon>Alphaproteobacteria</taxon>
        <taxon>Sphingomonadales</taxon>
        <taxon>Sphingomonadaceae</taxon>
        <taxon>Parasphingorhabdus</taxon>
    </lineage>
</organism>
<dbReference type="PANTHER" id="PTHR30221:SF1">
    <property type="entry name" value="SMALL-CONDUCTANCE MECHANOSENSITIVE CHANNEL"/>
    <property type="match status" value="1"/>
</dbReference>
<feature type="transmembrane region" description="Helical" evidence="1">
    <location>
        <begin position="19"/>
        <end position="37"/>
    </location>
</feature>
<feature type="transmembrane region" description="Helical" evidence="1">
    <location>
        <begin position="195"/>
        <end position="219"/>
    </location>
</feature>
<keyword evidence="4" id="KW-1185">Reference proteome</keyword>
<comment type="caution">
    <text evidence="1">Lacks conserved residue(s) required for the propagation of feature annotation.</text>
</comment>
<feature type="transmembrane region" description="Helical" evidence="1">
    <location>
        <begin position="165"/>
        <end position="183"/>
    </location>
</feature>
<evidence type="ECO:0000313" key="4">
    <source>
        <dbReference type="Proteomes" id="UP001500713"/>
    </source>
</evidence>
<name>A0ABP3K382_9SPHN</name>
<gene>
    <name evidence="3" type="ORF">GCM10009096_08830</name>
</gene>
<dbReference type="PANTHER" id="PTHR30221">
    <property type="entry name" value="SMALL-CONDUCTANCE MECHANOSENSITIVE CHANNEL"/>
    <property type="match status" value="1"/>
</dbReference>
<comment type="similarity">
    <text evidence="1">Belongs to the MscS (TC 1.A.23) family.</text>
</comment>
<evidence type="ECO:0000313" key="3">
    <source>
        <dbReference type="EMBL" id="GAA0470164.1"/>
    </source>
</evidence>
<feature type="transmembrane region" description="Helical" evidence="1">
    <location>
        <begin position="328"/>
        <end position="345"/>
    </location>
</feature>
<dbReference type="EMBL" id="BAAAEM010000002">
    <property type="protein sequence ID" value="GAA0470164.1"/>
    <property type="molecule type" value="Genomic_DNA"/>
</dbReference>
<keyword evidence="1" id="KW-0812">Transmembrane</keyword>
<keyword evidence="1" id="KW-1133">Transmembrane helix</keyword>
<keyword evidence="1" id="KW-0406">Ion transport</keyword>
<dbReference type="Pfam" id="PF05552">
    <property type="entry name" value="MS_channel_1st_1"/>
    <property type="match status" value="2"/>
</dbReference>
<keyword evidence="1" id="KW-0997">Cell inner membrane</keyword>
<dbReference type="Proteomes" id="UP001500713">
    <property type="component" value="Unassembled WGS sequence"/>
</dbReference>
<dbReference type="NCBIfam" id="NF033912">
    <property type="entry name" value="msc"/>
    <property type="match status" value="1"/>
</dbReference>
<accession>A0ABP3K382</accession>
<keyword evidence="1" id="KW-0813">Transport</keyword>
<dbReference type="Gene3D" id="1.10.287.1260">
    <property type="match status" value="2"/>
</dbReference>
<feature type="transmembrane region" description="Helical" evidence="1">
    <location>
        <begin position="296"/>
        <end position="316"/>
    </location>
</feature>
<sequence length="407" mass="42505">MDGLRIGNYALDTELMMEWGEKLGIALIILLLTWVVAKGAKWAFAKLVDNISFLQRDTGSGESIGMSLGKIVSLLIWLFGLIAVLSTFGLNSVIEPLQTLLDDVMGFIPNIIGAGIIFFVGSIVANIVKQIVETAMMTVNLDKWANKAGAEEVTGNSTISKTIGTIVYVLIIIPIAILALDALNMSSITGPATSLLNTIFTSIPLVIGAAILLGIAYMIARWVGGLIEEVLPGLGVDRSVNALGILPENTTVSSVVSKVVIIAIMLFAAIAATRMLQFPELTSILNEVLALGGKVIFGGVIIGFGFMIANILSKIVSGASEGGLSGQIVKYATIVLFVAMGLKYMGLADSIINMAFGALVIGGGVAAALAFGLGGRDAAAKTLEDLRTSKPKAPAARKTAARKPAEK</sequence>
<feature type="region of interest" description="Disordered" evidence="2">
    <location>
        <begin position="387"/>
        <end position="407"/>
    </location>
</feature>
<comment type="function">
    <text evidence="1">Mechanosensitive channel that participates in the regulation of osmotic pressure changes within the cell, opening in response to stretch forces in the membrane lipid bilayer, without the need for other proteins. Contributes to normal resistance to hypoosmotic shock. Forms an ion channel of 1.0 nanosiemens conductance with a slight preference for anions.</text>
</comment>
<comment type="caution">
    <text evidence="3">The sequence shown here is derived from an EMBL/GenBank/DDBJ whole genome shotgun (WGS) entry which is preliminary data.</text>
</comment>
<protein>
    <recommendedName>
        <fullName evidence="1">Small-conductance mechanosensitive channel</fullName>
    </recommendedName>
</protein>
<dbReference type="InterPro" id="IPR045275">
    <property type="entry name" value="MscS_archaea/bacteria_type"/>
</dbReference>
<dbReference type="InterPro" id="IPR008910">
    <property type="entry name" value="MSC_TM_helix"/>
</dbReference>
<feature type="transmembrane region" description="Helical" evidence="1">
    <location>
        <begin position="106"/>
        <end position="128"/>
    </location>
</feature>
<comment type="subunit">
    <text evidence="1">Homoheptamer.</text>
</comment>